<evidence type="ECO:0000313" key="2">
    <source>
        <dbReference type="EMBL" id="KAK1924981.1"/>
    </source>
</evidence>
<dbReference type="Proteomes" id="UP001182556">
    <property type="component" value="Unassembled WGS sequence"/>
</dbReference>
<gene>
    <name evidence="2" type="ORF">DB88DRAFT_245434</name>
</gene>
<feature type="region of interest" description="Disordered" evidence="1">
    <location>
        <begin position="485"/>
        <end position="507"/>
    </location>
</feature>
<feature type="region of interest" description="Disordered" evidence="1">
    <location>
        <begin position="87"/>
        <end position="109"/>
    </location>
</feature>
<proteinExistence type="predicted"/>
<organism evidence="2 3">
    <name type="scientific">Papiliotrema laurentii</name>
    <name type="common">Cryptococcus laurentii</name>
    <dbReference type="NCBI Taxonomy" id="5418"/>
    <lineage>
        <taxon>Eukaryota</taxon>
        <taxon>Fungi</taxon>
        <taxon>Dikarya</taxon>
        <taxon>Basidiomycota</taxon>
        <taxon>Agaricomycotina</taxon>
        <taxon>Tremellomycetes</taxon>
        <taxon>Tremellales</taxon>
        <taxon>Rhynchogastremaceae</taxon>
        <taxon>Papiliotrema</taxon>
    </lineage>
</organism>
<feature type="region of interest" description="Disordered" evidence="1">
    <location>
        <begin position="345"/>
        <end position="376"/>
    </location>
</feature>
<evidence type="ECO:0000313" key="3">
    <source>
        <dbReference type="Proteomes" id="UP001182556"/>
    </source>
</evidence>
<evidence type="ECO:0000256" key="1">
    <source>
        <dbReference type="SAM" id="MobiDB-lite"/>
    </source>
</evidence>
<keyword evidence="3" id="KW-1185">Reference proteome</keyword>
<feature type="compositionally biased region" description="Polar residues" evidence="1">
    <location>
        <begin position="352"/>
        <end position="376"/>
    </location>
</feature>
<dbReference type="EMBL" id="JAODAN010000004">
    <property type="protein sequence ID" value="KAK1924981.1"/>
    <property type="molecule type" value="Genomic_DNA"/>
</dbReference>
<comment type="caution">
    <text evidence="2">The sequence shown here is derived from an EMBL/GenBank/DDBJ whole genome shotgun (WGS) entry which is preliminary data.</text>
</comment>
<sequence>MTILSHPHPTTSKETSSPHFTPNTTASPIRSPIPLTNSQLLPITIPSPVIAHDIPYTTRLTFFPPYDSPPHIASSTTAHNITMTTTDPIVRHPTPWVRPTACDIPNPPRKRTTPIRLASNAFHPNGWSPPPSLPTYKVDLGKVTHNISLESPTGPPAVVYAPVATAVSKVIHASSRRTEPITFAANSFDPTKRSAPLTPSTSSSTLETDDGNDEVLLSPSATGSIPRPPAPARRRTDPIGFAVNGWRIDVPAIPLQVDTRVCSPPASPTNTFDWSPVYAKPPQKENNPLKPCTKWMTRAVASSHGPTSPPPGLSEKTPAEDRQGQRQVPLAPHHVRARCANAVETAILPKEQPSNGPATSPQLSARKSSEGQGSSWSQYKFNYGPISPRLNAAQQVAHEEAMSEELEGLVLEELVVSEALHPKITMHPRPASPHLPDLPGALVEGFDRALQRKDTVTSSTVESVQRSAAEYKLAEILSRQRSIASPKHLLEMDQLRSPQPQAEDPGK</sequence>
<name>A0AAD9L619_PAPLA</name>
<feature type="compositionally biased region" description="Polar residues" evidence="1">
    <location>
        <begin position="8"/>
        <end position="33"/>
    </location>
</feature>
<feature type="compositionally biased region" description="Low complexity" evidence="1">
    <location>
        <begin position="196"/>
        <end position="206"/>
    </location>
</feature>
<protein>
    <submittedName>
        <fullName evidence="2">Uncharacterized protein</fullName>
    </submittedName>
</protein>
<dbReference type="AlphaFoldDB" id="A0AAD9L619"/>
<feature type="region of interest" description="Disordered" evidence="1">
    <location>
        <begin position="1"/>
        <end position="33"/>
    </location>
</feature>
<feature type="region of interest" description="Disordered" evidence="1">
    <location>
        <begin position="182"/>
        <end position="238"/>
    </location>
</feature>
<accession>A0AAD9L619</accession>
<feature type="region of interest" description="Disordered" evidence="1">
    <location>
        <begin position="266"/>
        <end position="332"/>
    </location>
</feature>
<reference evidence="2" key="1">
    <citation type="submission" date="2023-02" db="EMBL/GenBank/DDBJ databases">
        <title>Identification and recombinant expression of a fungal hydrolase from Papiliotrema laurentii that hydrolyzes apple cutin and clears colloidal polyester polyurethane.</title>
        <authorList>
            <consortium name="DOE Joint Genome Institute"/>
            <person name="Roman V.A."/>
            <person name="Bojanowski C."/>
            <person name="Crable B.R."/>
            <person name="Wagner D.N."/>
            <person name="Hung C.S."/>
            <person name="Nadeau L.J."/>
            <person name="Schratz L."/>
            <person name="Haridas S."/>
            <person name="Pangilinan J."/>
            <person name="Lipzen A."/>
            <person name="Na H."/>
            <person name="Yan M."/>
            <person name="Ng V."/>
            <person name="Grigoriev I.V."/>
            <person name="Spatafora J.W."/>
            <person name="Barlow D."/>
            <person name="Biffinger J."/>
            <person name="Kelley-Loughnane N."/>
            <person name="Varaljay V.A."/>
            <person name="Crookes-Goodson W.J."/>
        </authorList>
    </citation>
    <scope>NUCLEOTIDE SEQUENCE</scope>
    <source>
        <strain evidence="2">5307AH</strain>
    </source>
</reference>